<gene>
    <name evidence="2" type="ORF">ACFPET_17340</name>
</gene>
<proteinExistence type="predicted"/>
<dbReference type="RefSeq" id="WP_380623444.1">
    <property type="nucleotide sequence ID" value="NZ_JBHSDK010000026.1"/>
</dbReference>
<protein>
    <submittedName>
        <fullName evidence="2">Aldo/keto reductase</fullName>
    </submittedName>
</protein>
<name>A0ABV8U2G9_9ACTN</name>
<dbReference type="SUPFAM" id="SSF51430">
    <property type="entry name" value="NAD(P)-linked oxidoreductase"/>
    <property type="match status" value="1"/>
</dbReference>
<dbReference type="PANTHER" id="PTHR43364">
    <property type="entry name" value="NADH-SPECIFIC METHYLGLYOXAL REDUCTASE-RELATED"/>
    <property type="match status" value="1"/>
</dbReference>
<accession>A0ABV8U2G9</accession>
<evidence type="ECO:0000313" key="3">
    <source>
        <dbReference type="Proteomes" id="UP001595823"/>
    </source>
</evidence>
<dbReference type="EMBL" id="JBHSDK010000026">
    <property type="protein sequence ID" value="MFC4336970.1"/>
    <property type="molecule type" value="Genomic_DNA"/>
</dbReference>
<organism evidence="2 3">
    <name type="scientific">Salininema proteolyticum</name>
    <dbReference type="NCBI Taxonomy" id="1607685"/>
    <lineage>
        <taxon>Bacteria</taxon>
        <taxon>Bacillati</taxon>
        <taxon>Actinomycetota</taxon>
        <taxon>Actinomycetes</taxon>
        <taxon>Glycomycetales</taxon>
        <taxon>Glycomycetaceae</taxon>
        <taxon>Salininema</taxon>
    </lineage>
</organism>
<dbReference type="Pfam" id="PF00248">
    <property type="entry name" value="Aldo_ket_red"/>
    <property type="match status" value="1"/>
</dbReference>
<dbReference type="Proteomes" id="UP001595823">
    <property type="component" value="Unassembled WGS sequence"/>
</dbReference>
<evidence type="ECO:0000259" key="1">
    <source>
        <dbReference type="Pfam" id="PF00248"/>
    </source>
</evidence>
<reference evidence="3" key="1">
    <citation type="journal article" date="2019" name="Int. J. Syst. Evol. Microbiol.">
        <title>The Global Catalogue of Microorganisms (GCM) 10K type strain sequencing project: providing services to taxonomists for standard genome sequencing and annotation.</title>
        <authorList>
            <consortium name="The Broad Institute Genomics Platform"/>
            <consortium name="The Broad Institute Genome Sequencing Center for Infectious Disease"/>
            <person name="Wu L."/>
            <person name="Ma J."/>
        </authorList>
    </citation>
    <scope>NUCLEOTIDE SEQUENCE [LARGE SCALE GENOMIC DNA]</scope>
    <source>
        <strain evidence="3">IBRC-M 10908</strain>
    </source>
</reference>
<feature type="domain" description="NADP-dependent oxidoreductase" evidence="1">
    <location>
        <begin position="16"/>
        <end position="303"/>
    </location>
</feature>
<dbReference type="InterPro" id="IPR036812">
    <property type="entry name" value="NAD(P)_OxRdtase_dom_sf"/>
</dbReference>
<dbReference type="Gene3D" id="3.20.20.100">
    <property type="entry name" value="NADP-dependent oxidoreductase domain"/>
    <property type="match status" value="1"/>
</dbReference>
<keyword evidence="3" id="KW-1185">Reference proteome</keyword>
<evidence type="ECO:0000313" key="2">
    <source>
        <dbReference type="EMBL" id="MFC4336970.1"/>
    </source>
</evidence>
<dbReference type="InterPro" id="IPR050523">
    <property type="entry name" value="AKR_Detox_Biosynth"/>
</dbReference>
<sequence>MERRPLGRSGLEVSCLGLGTMTWSTDEAGTEDAAAQLIAFVEAGGSLVDTADVFGGGAAERVLGHLCGTVVDRSRLHIVTKAGVRTDSTGRSRDTSRNWLLGALDASLKRLQTDYVDVWLLHVYDPDTPLEETMAALDLAWRSGRARYVGLSNHTGWQTARAATWQAAEPARAPIVATEVEYSLLERGVEREVLPAALAMELGLLAWSPLGRGVLTGKYRYGRPADSRVNSPSWSRFVKTYLDERSAAIVEAVATAADGLGVTPLEVALAWVRDQPGVASAVVGARNAAQLKSSLGSEQLFLPPEIRLALDDVSLPHVGYPEDH</sequence>
<comment type="caution">
    <text evidence="2">The sequence shown here is derived from an EMBL/GenBank/DDBJ whole genome shotgun (WGS) entry which is preliminary data.</text>
</comment>
<dbReference type="PANTHER" id="PTHR43364:SF18">
    <property type="entry name" value="OXIDOREDUCTASE"/>
    <property type="match status" value="1"/>
</dbReference>
<dbReference type="InterPro" id="IPR023210">
    <property type="entry name" value="NADP_OxRdtase_dom"/>
</dbReference>